<dbReference type="InterPro" id="IPR025380">
    <property type="entry name" value="DUF4369"/>
</dbReference>
<dbReference type="InterPro" id="IPR013766">
    <property type="entry name" value="Thioredoxin_domain"/>
</dbReference>
<evidence type="ECO:0000256" key="4">
    <source>
        <dbReference type="ARBA" id="ARBA00023284"/>
    </source>
</evidence>
<evidence type="ECO:0000313" key="7">
    <source>
        <dbReference type="EMBL" id="MFD2600106.1"/>
    </source>
</evidence>
<evidence type="ECO:0000256" key="3">
    <source>
        <dbReference type="ARBA" id="ARBA00023157"/>
    </source>
</evidence>
<feature type="domain" description="Thioredoxin" evidence="6">
    <location>
        <begin position="192"/>
        <end position="331"/>
    </location>
</feature>
<sequence>MSNKLYIFFAFALLSAVNVFGQNKKPVNLSGTIKGFDGEQVYLQRYDNKLFKTIDSAEIVDGRFAFETSVQLPELYGVSFHPENIDLQLFLDGNPTTIDVVKDQDLRGAKIKGSKLQDQFLSYQKRSEKLTAKSFIEEDPTSVVAAFVLFRNYSYDLSPQEIREHLALLDPSLAQTQYVRILKDLADKQEAVLPGNKAIDFVSKDVDGNEVRFFDHLGKGYVLLDFWAGWCPPCRAENPNIVKAYQKYKDKGFTVFGVSLDKKKESWLKAIEDDQLHWTQVSDLAFWDTEAPALYGVRFIPSNLLIGPDGVIVARNVAGQDLHDLLAKLLD</sequence>
<keyword evidence="5" id="KW-0732">Signal</keyword>
<accession>A0ABW5NLZ0</accession>
<name>A0ABW5NLZ0_9SPHI</name>
<dbReference type="RefSeq" id="WP_380870246.1">
    <property type="nucleotide sequence ID" value="NZ_JBHUMA010000008.1"/>
</dbReference>
<dbReference type="PANTHER" id="PTHR42852">
    <property type="entry name" value="THIOL:DISULFIDE INTERCHANGE PROTEIN DSBE"/>
    <property type="match status" value="1"/>
</dbReference>
<keyword evidence="3" id="KW-1015">Disulfide bond</keyword>
<gene>
    <name evidence="7" type="ORF">ACFSQ3_14205</name>
</gene>
<evidence type="ECO:0000256" key="5">
    <source>
        <dbReference type="SAM" id="SignalP"/>
    </source>
</evidence>
<dbReference type="Proteomes" id="UP001597393">
    <property type="component" value="Unassembled WGS sequence"/>
</dbReference>
<dbReference type="Pfam" id="PF00578">
    <property type="entry name" value="AhpC-TSA"/>
    <property type="match status" value="1"/>
</dbReference>
<comment type="subcellular location">
    <subcellularLocation>
        <location evidence="1">Cell envelope</location>
    </subcellularLocation>
</comment>
<dbReference type="PROSITE" id="PS00194">
    <property type="entry name" value="THIOREDOXIN_1"/>
    <property type="match status" value="1"/>
</dbReference>
<dbReference type="Pfam" id="PF14289">
    <property type="entry name" value="DUF4369"/>
    <property type="match status" value="1"/>
</dbReference>
<dbReference type="SUPFAM" id="SSF52833">
    <property type="entry name" value="Thioredoxin-like"/>
    <property type="match status" value="1"/>
</dbReference>
<organism evidence="7 8">
    <name type="scientific">Sphingobacterium corticis</name>
    <dbReference type="NCBI Taxonomy" id="1812823"/>
    <lineage>
        <taxon>Bacteria</taxon>
        <taxon>Pseudomonadati</taxon>
        <taxon>Bacteroidota</taxon>
        <taxon>Sphingobacteriia</taxon>
        <taxon>Sphingobacteriales</taxon>
        <taxon>Sphingobacteriaceae</taxon>
        <taxon>Sphingobacterium</taxon>
    </lineage>
</organism>
<dbReference type="InterPro" id="IPR000866">
    <property type="entry name" value="AhpC/TSA"/>
</dbReference>
<dbReference type="CDD" id="cd02966">
    <property type="entry name" value="TlpA_like_family"/>
    <property type="match status" value="1"/>
</dbReference>
<keyword evidence="4" id="KW-0676">Redox-active center</keyword>
<dbReference type="EMBL" id="JBHUMA010000008">
    <property type="protein sequence ID" value="MFD2600106.1"/>
    <property type="molecule type" value="Genomic_DNA"/>
</dbReference>
<protein>
    <submittedName>
        <fullName evidence="7">Redoxin domain-containing protein</fullName>
    </submittedName>
</protein>
<dbReference type="PROSITE" id="PS51352">
    <property type="entry name" value="THIOREDOXIN_2"/>
    <property type="match status" value="1"/>
</dbReference>
<dbReference type="Gene3D" id="3.40.30.10">
    <property type="entry name" value="Glutaredoxin"/>
    <property type="match status" value="1"/>
</dbReference>
<evidence type="ECO:0000256" key="1">
    <source>
        <dbReference type="ARBA" id="ARBA00004196"/>
    </source>
</evidence>
<evidence type="ECO:0000259" key="6">
    <source>
        <dbReference type="PROSITE" id="PS51352"/>
    </source>
</evidence>
<feature type="signal peptide" evidence="5">
    <location>
        <begin position="1"/>
        <end position="21"/>
    </location>
</feature>
<keyword evidence="2" id="KW-0201">Cytochrome c-type biogenesis</keyword>
<evidence type="ECO:0000313" key="8">
    <source>
        <dbReference type="Proteomes" id="UP001597393"/>
    </source>
</evidence>
<comment type="caution">
    <text evidence="7">The sequence shown here is derived from an EMBL/GenBank/DDBJ whole genome shotgun (WGS) entry which is preliminary data.</text>
</comment>
<dbReference type="PANTHER" id="PTHR42852:SF6">
    <property type="entry name" value="THIOL:DISULFIDE INTERCHANGE PROTEIN DSBE"/>
    <property type="match status" value="1"/>
</dbReference>
<dbReference type="InterPro" id="IPR017937">
    <property type="entry name" value="Thioredoxin_CS"/>
</dbReference>
<proteinExistence type="predicted"/>
<dbReference type="InterPro" id="IPR036249">
    <property type="entry name" value="Thioredoxin-like_sf"/>
</dbReference>
<evidence type="ECO:0000256" key="2">
    <source>
        <dbReference type="ARBA" id="ARBA00022748"/>
    </source>
</evidence>
<reference evidence="8" key="1">
    <citation type="journal article" date="2019" name="Int. J. Syst. Evol. Microbiol.">
        <title>The Global Catalogue of Microorganisms (GCM) 10K type strain sequencing project: providing services to taxonomists for standard genome sequencing and annotation.</title>
        <authorList>
            <consortium name="The Broad Institute Genomics Platform"/>
            <consortium name="The Broad Institute Genome Sequencing Center for Infectious Disease"/>
            <person name="Wu L."/>
            <person name="Ma J."/>
        </authorList>
    </citation>
    <scope>NUCLEOTIDE SEQUENCE [LARGE SCALE GENOMIC DNA]</scope>
    <source>
        <strain evidence="8">KCTC 42248</strain>
    </source>
</reference>
<keyword evidence="8" id="KW-1185">Reference proteome</keyword>
<dbReference type="InterPro" id="IPR050553">
    <property type="entry name" value="Thioredoxin_ResA/DsbE_sf"/>
</dbReference>
<feature type="chain" id="PRO_5045065033" evidence="5">
    <location>
        <begin position="22"/>
        <end position="331"/>
    </location>
</feature>